<accession>A0A1F6DF93</accession>
<gene>
    <name evidence="2" type="ORF">A3C86_00905</name>
</gene>
<comment type="caution">
    <text evidence="2">The sequence shown here is derived from an EMBL/GenBank/DDBJ whole genome shotgun (WGS) entry which is preliminary data.</text>
</comment>
<feature type="transmembrane region" description="Helical" evidence="1">
    <location>
        <begin position="12"/>
        <end position="29"/>
    </location>
</feature>
<proteinExistence type="predicted"/>
<reference evidence="2 3" key="1">
    <citation type="journal article" date="2016" name="Nat. Commun.">
        <title>Thousands of microbial genomes shed light on interconnected biogeochemical processes in an aquifer system.</title>
        <authorList>
            <person name="Anantharaman K."/>
            <person name="Brown C.T."/>
            <person name="Hug L.A."/>
            <person name="Sharon I."/>
            <person name="Castelle C.J."/>
            <person name="Probst A.J."/>
            <person name="Thomas B.C."/>
            <person name="Singh A."/>
            <person name="Wilkins M.J."/>
            <person name="Karaoz U."/>
            <person name="Brodie E.L."/>
            <person name="Williams K.H."/>
            <person name="Hubbard S.S."/>
            <person name="Banfield J.F."/>
        </authorList>
    </citation>
    <scope>NUCLEOTIDE SEQUENCE [LARGE SCALE GENOMIC DNA]</scope>
</reference>
<evidence type="ECO:0000313" key="3">
    <source>
        <dbReference type="Proteomes" id="UP000178042"/>
    </source>
</evidence>
<evidence type="ECO:0000256" key="1">
    <source>
        <dbReference type="SAM" id="Phobius"/>
    </source>
</evidence>
<evidence type="ECO:0000313" key="2">
    <source>
        <dbReference type="EMBL" id="OGG60098.1"/>
    </source>
</evidence>
<dbReference type="Proteomes" id="UP000178042">
    <property type="component" value="Unassembled WGS sequence"/>
</dbReference>
<sequence>MTSRLRIYLTNFGKLLTLLAIVFILPYFIQLSEWKINEALALQSGKGLSGYAWSENVGWISFNGANYEITVDSYGQLSGYAWSDNIGWISANTADLAGCPKTPCTAKLLNNKLTGWFKALSGGSSQSGGWDGWISLSSTTPAYGPVLSNGSLSGYAWGGDVVGWLDFSAVKAAQQECVPAFSCSGSQNIVYTNSACQTSTYLTCVSPDFCSIGSSSCIHQQSAPTATPVGFTAFTAISHDSTPLEITSAPQDSSNAPLASNSAAPATFTATGHIQARPALLKSGYRTWLYWNVKDAQNCTVTGNGSSWTGLFSGAGGQQTLPITGQATYTLKCDALDGGIPPVVTEIQAINVTPVFQEK</sequence>
<organism evidence="2 3">
    <name type="scientific">Candidatus Kaiserbacteria bacterium RIFCSPHIGHO2_02_FULL_49_16</name>
    <dbReference type="NCBI Taxonomy" id="1798490"/>
    <lineage>
        <taxon>Bacteria</taxon>
        <taxon>Candidatus Kaiseribacteriota</taxon>
    </lineage>
</organism>
<dbReference type="AlphaFoldDB" id="A0A1F6DF93"/>
<protein>
    <submittedName>
        <fullName evidence="2">Uncharacterized protein</fullName>
    </submittedName>
</protein>
<dbReference type="EMBL" id="MFLD01000020">
    <property type="protein sequence ID" value="OGG60098.1"/>
    <property type="molecule type" value="Genomic_DNA"/>
</dbReference>
<keyword evidence="1" id="KW-1133">Transmembrane helix</keyword>
<name>A0A1F6DF93_9BACT</name>
<keyword evidence="1" id="KW-0812">Transmembrane</keyword>
<keyword evidence="1" id="KW-0472">Membrane</keyword>